<proteinExistence type="predicted"/>
<reference evidence="11" key="1">
    <citation type="submission" date="2025-08" db="UniProtKB">
        <authorList>
            <consortium name="RefSeq"/>
        </authorList>
    </citation>
    <scope>IDENTIFICATION</scope>
</reference>
<keyword evidence="5 9" id="KW-0472">Membrane</keyword>
<comment type="subcellular location">
    <subcellularLocation>
        <location evidence="1">Membrane</location>
        <topology evidence="1">Single-pass membrane protein</topology>
    </subcellularLocation>
</comment>
<dbReference type="Gene3D" id="1.20.5.70">
    <property type="match status" value="1"/>
</dbReference>
<dbReference type="Pfam" id="PF01102">
    <property type="entry name" value="Glycophorin_A"/>
    <property type="match status" value="1"/>
</dbReference>
<feature type="transmembrane region" description="Helical" evidence="9">
    <location>
        <begin position="98"/>
        <end position="121"/>
    </location>
</feature>
<keyword evidence="4 9" id="KW-1133">Transmembrane helix</keyword>
<dbReference type="PANTHER" id="PTHR13813">
    <property type="entry name" value="GLYCOPHORIN"/>
    <property type="match status" value="1"/>
</dbReference>
<protein>
    <recommendedName>
        <fullName evidence="7">Glycophorin-A</fullName>
    </recommendedName>
</protein>
<dbReference type="PANTHER" id="PTHR13813:SF3">
    <property type="entry name" value="GLYCOPHORIN-A"/>
    <property type="match status" value="1"/>
</dbReference>
<sequence length="159" mass="17315">MQENVSSEAPTAGHSLVTALLRPSTLAHKEEHSTLLPELDSLSPSPIPQLTSTVHYQHYPVSGITVRTNNMSFNETSVTPEVPSTPRARITHPFNEPVTIAIVLGVIAGIVGTILFIYYLISLITKKSSVDIHPPKDEDTDVPLSSIEQSVIQEEHDSV</sequence>
<evidence type="ECO:0000313" key="10">
    <source>
        <dbReference type="Proteomes" id="UP000694915"/>
    </source>
</evidence>
<accession>A0ABM0KFJ8</accession>
<evidence type="ECO:0000256" key="8">
    <source>
        <dbReference type="SAM" id="MobiDB-lite"/>
    </source>
</evidence>
<evidence type="ECO:0000256" key="3">
    <source>
        <dbReference type="ARBA" id="ARBA00022981"/>
    </source>
</evidence>
<dbReference type="RefSeq" id="XP_005345453.1">
    <property type="nucleotide sequence ID" value="XM_005345396.2"/>
</dbReference>
<feature type="region of interest" description="Disordered" evidence="8">
    <location>
        <begin position="135"/>
        <end position="159"/>
    </location>
</feature>
<evidence type="ECO:0000256" key="4">
    <source>
        <dbReference type="ARBA" id="ARBA00022989"/>
    </source>
</evidence>
<name>A0ABM0KFJ8_MICOH</name>
<organism evidence="10 11">
    <name type="scientific">Microtus ochrogaster</name>
    <name type="common">Prairie vole</name>
    <dbReference type="NCBI Taxonomy" id="79684"/>
    <lineage>
        <taxon>Eukaryota</taxon>
        <taxon>Metazoa</taxon>
        <taxon>Chordata</taxon>
        <taxon>Craniata</taxon>
        <taxon>Vertebrata</taxon>
        <taxon>Euteleostomi</taxon>
        <taxon>Mammalia</taxon>
        <taxon>Eutheria</taxon>
        <taxon>Euarchontoglires</taxon>
        <taxon>Glires</taxon>
        <taxon>Rodentia</taxon>
        <taxon>Myomorpha</taxon>
        <taxon>Muroidea</taxon>
        <taxon>Cricetidae</taxon>
        <taxon>Arvicolinae</taxon>
        <taxon>Microtus</taxon>
    </lineage>
</organism>
<dbReference type="GeneID" id="101986801"/>
<evidence type="ECO:0000256" key="9">
    <source>
        <dbReference type="SAM" id="Phobius"/>
    </source>
</evidence>
<evidence type="ECO:0000256" key="2">
    <source>
        <dbReference type="ARBA" id="ARBA00022692"/>
    </source>
</evidence>
<evidence type="ECO:0000256" key="6">
    <source>
        <dbReference type="ARBA" id="ARBA00023180"/>
    </source>
</evidence>
<keyword evidence="6" id="KW-0325">Glycoprotein</keyword>
<evidence type="ECO:0000256" key="1">
    <source>
        <dbReference type="ARBA" id="ARBA00004167"/>
    </source>
</evidence>
<evidence type="ECO:0000313" key="11">
    <source>
        <dbReference type="RefSeq" id="XP_005345453.1"/>
    </source>
</evidence>
<evidence type="ECO:0000256" key="7">
    <source>
        <dbReference type="ARBA" id="ARBA00039521"/>
    </source>
</evidence>
<dbReference type="Proteomes" id="UP000694915">
    <property type="component" value="Chromosome 4"/>
</dbReference>
<keyword evidence="3" id="KW-0730">Sialic acid</keyword>
<evidence type="ECO:0000256" key="5">
    <source>
        <dbReference type="ARBA" id="ARBA00023136"/>
    </source>
</evidence>
<dbReference type="InterPro" id="IPR049535">
    <property type="entry name" value="GYPA_B"/>
</dbReference>
<gene>
    <name evidence="11" type="primary">Gypa</name>
</gene>
<keyword evidence="10" id="KW-1185">Reference proteome</keyword>
<keyword evidence="2 9" id="KW-0812">Transmembrane</keyword>
<dbReference type="InterPro" id="IPR001195">
    <property type="entry name" value="Glycophorin"/>
</dbReference>